<evidence type="ECO:0000313" key="2">
    <source>
        <dbReference type="EMBL" id="KAE8334124.1"/>
    </source>
</evidence>
<proteinExistence type="predicted"/>
<evidence type="ECO:0000256" key="1">
    <source>
        <dbReference type="SAM" id="Phobius"/>
    </source>
</evidence>
<protein>
    <submittedName>
        <fullName evidence="2">Uncharacterized protein</fullName>
    </submittedName>
</protein>
<dbReference type="AlphaFoldDB" id="A0A5N6XLH4"/>
<feature type="transmembrane region" description="Helical" evidence="1">
    <location>
        <begin position="183"/>
        <end position="209"/>
    </location>
</feature>
<sequence>MQVCYFFAACGILGDRFTSGSFQCRPAGNYRSSPASHPAATSLIVHFCLISRPADDGEAQSEDPLFSTVHLLSANGSLWVNEGSVFLPSASVRVLTVRSGRETVMQLIPFTYYPEASYRPTTTNVLTTSTETKTADWSQTACSLDVSRDPYEIYGHYTSGTPFGLWHNRDQFYHQLRTVAPSAAFGALVGILTGLVACCVCFFLSSSLAHVKRSRQRHRYPPRQELYSLDKKPTLV</sequence>
<accession>A0A5N6XLH4</accession>
<name>A0A5N6XLH4_9EURO</name>
<gene>
    <name evidence="2" type="ORF">BDV24DRAFT_170545</name>
</gene>
<dbReference type="EMBL" id="ML737419">
    <property type="protein sequence ID" value="KAE8334124.1"/>
    <property type="molecule type" value="Genomic_DNA"/>
</dbReference>
<keyword evidence="1" id="KW-1133">Transmembrane helix</keyword>
<keyword evidence="1" id="KW-0812">Transmembrane</keyword>
<organism evidence="2">
    <name type="scientific">Aspergillus arachidicola</name>
    <dbReference type="NCBI Taxonomy" id="656916"/>
    <lineage>
        <taxon>Eukaryota</taxon>
        <taxon>Fungi</taxon>
        <taxon>Dikarya</taxon>
        <taxon>Ascomycota</taxon>
        <taxon>Pezizomycotina</taxon>
        <taxon>Eurotiomycetes</taxon>
        <taxon>Eurotiomycetidae</taxon>
        <taxon>Eurotiales</taxon>
        <taxon>Aspergillaceae</taxon>
        <taxon>Aspergillus</taxon>
        <taxon>Aspergillus subgen. Circumdati</taxon>
    </lineage>
</organism>
<reference evidence="2" key="1">
    <citation type="submission" date="2019-04" db="EMBL/GenBank/DDBJ databases">
        <title>Friends and foes A comparative genomics study of 23 Aspergillus species from section Flavi.</title>
        <authorList>
            <consortium name="DOE Joint Genome Institute"/>
            <person name="Kjaerbolling I."/>
            <person name="Vesth T."/>
            <person name="Frisvad J.C."/>
            <person name="Nybo J.L."/>
            <person name="Theobald S."/>
            <person name="Kildgaard S."/>
            <person name="Isbrandt T."/>
            <person name="Kuo A."/>
            <person name="Sato A."/>
            <person name="Lyhne E.K."/>
            <person name="Kogle M.E."/>
            <person name="Wiebenga A."/>
            <person name="Kun R.S."/>
            <person name="Lubbers R.J."/>
            <person name="Makela M.R."/>
            <person name="Barry K."/>
            <person name="Chovatia M."/>
            <person name="Clum A."/>
            <person name="Daum C."/>
            <person name="Haridas S."/>
            <person name="He G."/>
            <person name="LaButti K."/>
            <person name="Lipzen A."/>
            <person name="Mondo S."/>
            <person name="Riley R."/>
            <person name="Salamov A."/>
            <person name="Simmons B.A."/>
            <person name="Magnuson J.K."/>
            <person name="Henrissat B."/>
            <person name="Mortensen U.H."/>
            <person name="Larsen T.O."/>
            <person name="Devries R.P."/>
            <person name="Grigoriev I.V."/>
            <person name="Machida M."/>
            <person name="Baker S.E."/>
            <person name="Andersen M.R."/>
        </authorList>
    </citation>
    <scope>NUCLEOTIDE SEQUENCE</scope>
    <source>
        <strain evidence="2">CBS 117612</strain>
    </source>
</reference>
<dbReference type="Proteomes" id="UP000325558">
    <property type="component" value="Unassembled WGS sequence"/>
</dbReference>
<keyword evidence="1" id="KW-0472">Membrane</keyword>